<name>A0A078A7H3_STYLE</name>
<evidence type="ECO:0000256" key="1">
    <source>
        <dbReference type="SAM" id="MobiDB-lite"/>
    </source>
</evidence>
<feature type="region of interest" description="Disordered" evidence="1">
    <location>
        <begin position="114"/>
        <end position="175"/>
    </location>
</feature>
<accession>A0A078A7H3</accession>
<dbReference type="AlphaFoldDB" id="A0A078A7H3"/>
<sequence>MKADSSSTSQTAAPFGDSSAQQLNQKKRTYSEFSENLKEDNPNQDSVTILSNELILSQDRKRRKQLAPSKIDEEKNQQVELRNFTQNHKAAGNNNNLQGPTSNAPVTQVKSFKSFKEKKLQQQQPSFGAESLNQGGQKNETQLQMESQGGHTQSFYQESQHPDLKDDEDDDMDIDPEVRVNTNFNKMNQQQKKGQMMNNMNLNKKFDENLNLKSINDIDKSLLSDWSLKTSIEISCILSNSTDKVDISFSKIQKYLQYYVYSTDQKLSGFDNFVDKEQQKTQQKVQWLRSLRDAYKKFLASASEDGSIRGVEMPFFYVRNNNFMALFKIKEGRPMAILNPSKTNIIKTVVNISHDDDEEREQQENLRKQKEKEEESDDDLINDQDRLTYLLENNEENQHFNFAPKNQSQLYYFDNKAVNSIYNILSNFIANQMDAQLYSYQGASNSAMAQIIAPSPFINCTYNEGQLFYSGNVTYANKQSRYQMKLFGVFFPVNLTSMIQVIKSQIKASSMTVQSVNSAVQDKTTQQSTDKEIEVQMRSDDQSKLFSYKKCIRMIKLSTGGQNQQQTLPNNGGNHLYKIMFD</sequence>
<feature type="region of interest" description="Disordered" evidence="1">
    <location>
        <begin position="353"/>
        <end position="379"/>
    </location>
</feature>
<gene>
    <name evidence="2" type="primary">Contig3061.g3273</name>
    <name evidence="2" type="ORF">STYLEM_7174</name>
</gene>
<keyword evidence="3" id="KW-1185">Reference proteome</keyword>
<feature type="compositionally biased region" description="Polar residues" evidence="1">
    <location>
        <begin position="121"/>
        <end position="159"/>
    </location>
</feature>
<dbReference type="EMBL" id="CCKQ01006858">
    <property type="protein sequence ID" value="CDW78200.1"/>
    <property type="molecule type" value="Genomic_DNA"/>
</dbReference>
<feature type="compositionally biased region" description="Polar residues" evidence="1">
    <location>
        <begin position="1"/>
        <end position="24"/>
    </location>
</feature>
<evidence type="ECO:0000313" key="3">
    <source>
        <dbReference type="Proteomes" id="UP000039865"/>
    </source>
</evidence>
<feature type="compositionally biased region" description="Polar residues" evidence="1">
    <location>
        <begin position="43"/>
        <end position="55"/>
    </location>
</feature>
<feature type="compositionally biased region" description="Acidic residues" evidence="1">
    <location>
        <begin position="165"/>
        <end position="175"/>
    </location>
</feature>
<reference evidence="2 3" key="1">
    <citation type="submission" date="2014-06" db="EMBL/GenBank/DDBJ databases">
        <authorList>
            <person name="Swart Estienne"/>
        </authorList>
    </citation>
    <scope>NUCLEOTIDE SEQUENCE [LARGE SCALE GENOMIC DNA]</scope>
    <source>
        <strain evidence="2 3">130c</strain>
    </source>
</reference>
<dbReference type="Proteomes" id="UP000039865">
    <property type="component" value="Unassembled WGS sequence"/>
</dbReference>
<organism evidence="2 3">
    <name type="scientific">Stylonychia lemnae</name>
    <name type="common">Ciliate</name>
    <dbReference type="NCBI Taxonomy" id="5949"/>
    <lineage>
        <taxon>Eukaryota</taxon>
        <taxon>Sar</taxon>
        <taxon>Alveolata</taxon>
        <taxon>Ciliophora</taxon>
        <taxon>Intramacronucleata</taxon>
        <taxon>Spirotrichea</taxon>
        <taxon>Stichotrichia</taxon>
        <taxon>Sporadotrichida</taxon>
        <taxon>Oxytrichidae</taxon>
        <taxon>Stylonychinae</taxon>
        <taxon>Stylonychia</taxon>
    </lineage>
</organism>
<proteinExistence type="predicted"/>
<feature type="region of interest" description="Disordered" evidence="1">
    <location>
        <begin position="1"/>
        <end position="77"/>
    </location>
</feature>
<dbReference type="InParanoid" id="A0A078A7H3"/>
<protein>
    <submittedName>
        <fullName evidence="2">Uncharacterized protein</fullName>
    </submittedName>
</protein>
<feature type="compositionally biased region" description="Basic and acidic residues" evidence="1">
    <location>
        <begin position="362"/>
        <end position="373"/>
    </location>
</feature>
<evidence type="ECO:0000313" key="2">
    <source>
        <dbReference type="EMBL" id="CDW78200.1"/>
    </source>
</evidence>